<dbReference type="PROSITE" id="PS00061">
    <property type="entry name" value="ADH_SHORT"/>
    <property type="match status" value="1"/>
</dbReference>
<dbReference type="GO" id="GO:0016491">
    <property type="term" value="F:oxidoreductase activity"/>
    <property type="evidence" value="ECO:0007669"/>
    <property type="project" value="UniProtKB-KW"/>
</dbReference>
<reference evidence="5" key="1">
    <citation type="submission" date="2016-10" db="EMBL/GenBank/DDBJ databases">
        <authorList>
            <person name="Varghese N."/>
            <person name="Submissions S."/>
        </authorList>
    </citation>
    <scope>NUCLEOTIDE SEQUENCE [LARGE SCALE GENOMIC DNA]</scope>
    <source>
        <strain evidence="5">CGMCC 4.3147</strain>
    </source>
</reference>
<dbReference type="STRING" id="380244.SAMN05216298_0750"/>
<gene>
    <name evidence="4" type="ORF">SAMN05216298_0750</name>
</gene>
<dbReference type="RefSeq" id="WP_091042957.1">
    <property type="nucleotide sequence ID" value="NZ_FNGF01000001.1"/>
</dbReference>
<organism evidence="4 5">
    <name type="scientific">Glycomyces sambucus</name>
    <dbReference type="NCBI Taxonomy" id="380244"/>
    <lineage>
        <taxon>Bacteria</taxon>
        <taxon>Bacillati</taxon>
        <taxon>Actinomycetota</taxon>
        <taxon>Actinomycetes</taxon>
        <taxon>Glycomycetales</taxon>
        <taxon>Glycomycetaceae</taxon>
        <taxon>Glycomyces</taxon>
    </lineage>
</organism>
<accession>A0A1G9D9K5</accession>
<dbReference type="EMBL" id="FNGF01000001">
    <property type="protein sequence ID" value="SDK60445.1"/>
    <property type="molecule type" value="Genomic_DNA"/>
</dbReference>
<dbReference type="PANTHER" id="PTHR43669:SF3">
    <property type="entry name" value="ALCOHOL DEHYDROGENASE, PUTATIVE (AFU_ORTHOLOGUE AFUA_3G03445)-RELATED"/>
    <property type="match status" value="1"/>
</dbReference>
<dbReference type="PRINTS" id="PR00080">
    <property type="entry name" value="SDRFAMILY"/>
</dbReference>
<dbReference type="InterPro" id="IPR020904">
    <property type="entry name" value="Sc_DH/Rdtase_CS"/>
</dbReference>
<dbReference type="Pfam" id="PF00106">
    <property type="entry name" value="adh_short"/>
    <property type="match status" value="1"/>
</dbReference>
<dbReference type="PRINTS" id="PR00081">
    <property type="entry name" value="GDHRDH"/>
</dbReference>
<dbReference type="Gene3D" id="3.40.50.720">
    <property type="entry name" value="NAD(P)-binding Rossmann-like Domain"/>
    <property type="match status" value="1"/>
</dbReference>
<sequence length="247" mass="25487">MDIQGSIAIVTGANRGMGRHFAAQLLERGAAKVYAGSRRIESVDLPGVEAVQLDITDPASVAAAAEIASDATLLINNAGIATFENLLGDDEDAIRQEMETNYFGTLNMVRAFAPVLGANGGGAMLNILSVLSWRAAGMGHAYSAAKAASWSLTNGARLELMGQGTQVTGLHVSGVDTDMLKDVPAEKSDPADVVRAGLDGVQAGALEVLADEDTVMLKGLLSADPSVMYPELGAGGWPSDGNWDSNG</sequence>
<dbReference type="PANTHER" id="PTHR43669">
    <property type="entry name" value="5-KETO-D-GLUCONATE 5-REDUCTASE"/>
    <property type="match status" value="1"/>
</dbReference>
<dbReference type="OrthoDB" id="3212478at2"/>
<name>A0A1G9D9K5_9ACTN</name>
<protein>
    <submittedName>
        <fullName evidence="4">Short-chain dehydrogenase</fullName>
    </submittedName>
</protein>
<evidence type="ECO:0000313" key="4">
    <source>
        <dbReference type="EMBL" id="SDK60445.1"/>
    </source>
</evidence>
<evidence type="ECO:0000313" key="5">
    <source>
        <dbReference type="Proteomes" id="UP000198662"/>
    </source>
</evidence>
<dbReference type="InterPro" id="IPR002347">
    <property type="entry name" value="SDR_fam"/>
</dbReference>
<dbReference type="NCBIfam" id="NF006119">
    <property type="entry name" value="PRK08264.1-5"/>
    <property type="match status" value="1"/>
</dbReference>
<keyword evidence="2" id="KW-0560">Oxidoreductase</keyword>
<dbReference type="AlphaFoldDB" id="A0A1G9D9K5"/>
<dbReference type="SUPFAM" id="SSF51735">
    <property type="entry name" value="NAD(P)-binding Rossmann-fold domains"/>
    <property type="match status" value="1"/>
</dbReference>
<evidence type="ECO:0000256" key="2">
    <source>
        <dbReference type="ARBA" id="ARBA00023002"/>
    </source>
</evidence>
<dbReference type="Proteomes" id="UP000198662">
    <property type="component" value="Unassembled WGS sequence"/>
</dbReference>
<keyword evidence="5" id="KW-1185">Reference proteome</keyword>
<proteinExistence type="inferred from homology"/>
<evidence type="ECO:0000256" key="1">
    <source>
        <dbReference type="ARBA" id="ARBA00006484"/>
    </source>
</evidence>
<evidence type="ECO:0000256" key="3">
    <source>
        <dbReference type="RuleBase" id="RU000363"/>
    </source>
</evidence>
<dbReference type="InterPro" id="IPR036291">
    <property type="entry name" value="NAD(P)-bd_dom_sf"/>
</dbReference>
<comment type="similarity">
    <text evidence="1 3">Belongs to the short-chain dehydrogenases/reductases (SDR) family.</text>
</comment>